<name>A0A822ZNY6_NELNU</name>
<dbReference type="InterPro" id="IPR036378">
    <property type="entry name" value="FAS1_dom_sf"/>
</dbReference>
<organism evidence="3 4">
    <name type="scientific">Nelumbo nucifera</name>
    <name type="common">Sacred lotus</name>
    <dbReference type="NCBI Taxonomy" id="4432"/>
    <lineage>
        <taxon>Eukaryota</taxon>
        <taxon>Viridiplantae</taxon>
        <taxon>Streptophyta</taxon>
        <taxon>Embryophyta</taxon>
        <taxon>Tracheophyta</taxon>
        <taxon>Spermatophyta</taxon>
        <taxon>Magnoliopsida</taxon>
        <taxon>Proteales</taxon>
        <taxon>Nelumbonaceae</taxon>
        <taxon>Nelumbo</taxon>
    </lineage>
</organism>
<keyword evidence="4" id="KW-1185">Reference proteome</keyword>
<comment type="similarity">
    <text evidence="1">Belongs to the fasciclin-like AGP family.</text>
</comment>
<protein>
    <recommendedName>
        <fullName evidence="2">FAS1 domain-containing protein</fullName>
    </recommendedName>
</protein>
<comment type="caution">
    <text evidence="3">The sequence shown here is derived from an EMBL/GenBank/DDBJ whole genome shotgun (WGS) entry which is preliminary data.</text>
</comment>
<gene>
    <name evidence="3" type="ORF">HUJ06_003309</name>
</gene>
<dbReference type="InterPro" id="IPR052806">
    <property type="entry name" value="Fasciclin-like_AGP"/>
</dbReference>
<dbReference type="SUPFAM" id="SSF82153">
    <property type="entry name" value="FAS1 domain"/>
    <property type="match status" value="1"/>
</dbReference>
<reference evidence="3 4" key="1">
    <citation type="journal article" date="2020" name="Mol. Biol. Evol.">
        <title>Distinct Expression and Methylation Patterns for Genes with Different Fates following a Single Whole-Genome Duplication in Flowering Plants.</title>
        <authorList>
            <person name="Shi T."/>
            <person name="Rahmani R.S."/>
            <person name="Gugger P.F."/>
            <person name="Wang M."/>
            <person name="Li H."/>
            <person name="Zhang Y."/>
            <person name="Li Z."/>
            <person name="Wang Q."/>
            <person name="Van de Peer Y."/>
            <person name="Marchal K."/>
            <person name="Chen J."/>
        </authorList>
    </citation>
    <scope>NUCLEOTIDE SEQUENCE [LARGE SCALE GENOMIC DNA]</scope>
    <source>
        <tissue evidence="3">Leaf</tissue>
    </source>
</reference>
<evidence type="ECO:0000259" key="2">
    <source>
        <dbReference type="Pfam" id="PF02469"/>
    </source>
</evidence>
<evidence type="ECO:0000313" key="3">
    <source>
        <dbReference type="EMBL" id="DAD45079.1"/>
    </source>
</evidence>
<accession>A0A822ZNY6</accession>
<proteinExistence type="inferred from homology"/>
<dbReference type="EMBL" id="DUZY01000007">
    <property type="protein sequence ID" value="DAD45079.1"/>
    <property type="molecule type" value="Genomic_DNA"/>
</dbReference>
<dbReference type="Pfam" id="PF02469">
    <property type="entry name" value="Fasciclin"/>
    <property type="match status" value="1"/>
</dbReference>
<dbReference type="AlphaFoldDB" id="A0A822ZNY6"/>
<dbReference type="PANTHER" id="PTHR33985:SF5">
    <property type="entry name" value="FASCICLIN-LIKE ARABINOGALACTAN FAMILY PROTEIN"/>
    <property type="match status" value="1"/>
</dbReference>
<sequence length="177" mass="19995">MVALLVPCSTQPLIMQQQPVPEIDIRSNSFCMIKDRESQITGATIFVSSNEVLRRQSPFRRRRRASLDIDSLDPHVLCHIVPRRLHISDLGSLMIGTKLPTLLSGKSNTVTNATQVNYTVNDCPITHPNFHINSSIVVHGKDAFFGYRVHRGDDHLELRSVSKHLLMYCARMPVSDH</sequence>
<evidence type="ECO:0000256" key="1">
    <source>
        <dbReference type="ARBA" id="ARBA00007843"/>
    </source>
</evidence>
<dbReference type="PANTHER" id="PTHR33985">
    <property type="entry name" value="OS02G0491300 PROTEIN-RELATED"/>
    <property type="match status" value="1"/>
</dbReference>
<dbReference type="Gene3D" id="2.30.180.10">
    <property type="entry name" value="FAS1 domain"/>
    <property type="match status" value="1"/>
</dbReference>
<feature type="domain" description="FAS1" evidence="2">
    <location>
        <begin position="42"/>
        <end position="139"/>
    </location>
</feature>
<dbReference type="Proteomes" id="UP000607653">
    <property type="component" value="Unassembled WGS sequence"/>
</dbReference>
<evidence type="ECO:0000313" key="4">
    <source>
        <dbReference type="Proteomes" id="UP000607653"/>
    </source>
</evidence>
<dbReference type="InterPro" id="IPR000782">
    <property type="entry name" value="FAS1_domain"/>
</dbReference>